<comment type="subcellular location">
    <subcellularLocation>
        <location evidence="2">Cell membrane</location>
        <topology evidence="2">Multi-pass membrane protein</topology>
    </subcellularLocation>
</comment>
<keyword evidence="7 14" id="KW-0378">Hydrolase</keyword>
<keyword evidence="11 12" id="KW-0472">Membrane</keyword>
<dbReference type="Gene3D" id="1.25.40.10">
    <property type="entry name" value="Tetratricopeptide repeat domain"/>
    <property type="match status" value="1"/>
</dbReference>
<evidence type="ECO:0000256" key="6">
    <source>
        <dbReference type="ARBA" id="ARBA00022723"/>
    </source>
</evidence>
<dbReference type="EC" id="3.4.24.-" evidence="14"/>
<organism evidence="14 15">
    <name type="scientific">Marilutibacter chinensis</name>
    <dbReference type="NCBI Taxonomy" id="2912247"/>
    <lineage>
        <taxon>Bacteria</taxon>
        <taxon>Pseudomonadati</taxon>
        <taxon>Pseudomonadota</taxon>
        <taxon>Gammaproteobacteria</taxon>
        <taxon>Lysobacterales</taxon>
        <taxon>Lysobacteraceae</taxon>
        <taxon>Marilutibacter</taxon>
    </lineage>
</organism>
<feature type="transmembrane region" description="Helical" evidence="12">
    <location>
        <begin position="29"/>
        <end position="60"/>
    </location>
</feature>
<evidence type="ECO:0000256" key="9">
    <source>
        <dbReference type="ARBA" id="ARBA00022989"/>
    </source>
</evidence>
<dbReference type="RefSeq" id="WP_237053059.1">
    <property type="nucleotide sequence ID" value="NZ_JAKJPO010000001.1"/>
</dbReference>
<keyword evidence="3" id="KW-1003">Cell membrane</keyword>
<name>A0ABS9HQY0_9GAMM</name>
<dbReference type="EMBL" id="JAKJPO010000001">
    <property type="protein sequence ID" value="MCF7220707.1"/>
    <property type="molecule type" value="Genomic_DNA"/>
</dbReference>
<sequence length="618" mass="68324">MQSVASRAALVERLDRQSLQSPALYKFKLALLAGLGFLVLGGSAVVALAVSVGLVVALYLVSPVLLIKLIKIIWIPIAFGWLVLKALWVRFEAPDGYRLAPGEAPELVAEVESLRRATRAPKLEAIIITPELNAFAASVPRASGLFGHTYYLVLGLPLMQLLGREEMAAVIAHEFGHFGGGHNRFGGWIHRVRISWYRVMSALSESDAWASKPFTRFFHWYAPFFDAYSFSLARANEYEADATAAKVSGAENTGRALARVHLGSDRLEREFWPRLRQDNLRQPQPPARLYHDMAQHLRNAGDGSPEQMQEALRAGGGYDDTHPTLAQRLQALGVESLSIDRTAGPSSAEVLLGALAGTLEEHFSSQWREEVEPAWTHNHARHADARVRLEELERIEAPTPGQVVEHAHLVDELRPETDALPLFEHAVELAPDDASARFRLGNLLLMRGDASGVEHVRTAMRLDAGAIEAGSQLLMHYYASIGDVRGQTEAESALEQLYEERQRVAARRGKVSASDTLLPHGLDEEVLDAVRGQLERLDTVKRAWIVRKHVSDDPDELPHYVMLVSWRGLVFSEGGNLQRVVDAVDLPGSFMAITAPNQRRIANKVKKVAGAPAYTRTR</sequence>
<dbReference type="Proteomes" id="UP001430796">
    <property type="component" value="Unassembled WGS sequence"/>
</dbReference>
<proteinExistence type="predicted"/>
<gene>
    <name evidence="14" type="ORF">L3V18_02725</name>
</gene>
<dbReference type="PANTHER" id="PTHR43221">
    <property type="entry name" value="PROTEASE HTPX"/>
    <property type="match status" value="1"/>
</dbReference>
<reference evidence="15" key="1">
    <citation type="submission" date="2022-01" db="EMBL/GenBank/DDBJ databases">
        <title>Lysobacter chinensis sp. nov., a bacterium isolated from cow dung compost.</title>
        <authorList>
            <person name="Zhou L.Y."/>
        </authorList>
    </citation>
    <scope>NUCLEOTIDE SEQUENCE [LARGE SCALE GENOMIC DNA]</scope>
    <source>
        <strain evidence="15">TLK-CK17</strain>
    </source>
</reference>
<evidence type="ECO:0000256" key="3">
    <source>
        <dbReference type="ARBA" id="ARBA00022475"/>
    </source>
</evidence>
<keyword evidence="15" id="KW-1185">Reference proteome</keyword>
<evidence type="ECO:0000256" key="8">
    <source>
        <dbReference type="ARBA" id="ARBA00022833"/>
    </source>
</evidence>
<keyword evidence="5 12" id="KW-0812">Transmembrane</keyword>
<dbReference type="InterPro" id="IPR050083">
    <property type="entry name" value="HtpX_protease"/>
</dbReference>
<evidence type="ECO:0000256" key="11">
    <source>
        <dbReference type="ARBA" id="ARBA00023136"/>
    </source>
</evidence>
<keyword evidence="8" id="KW-0862">Zinc</keyword>
<protein>
    <submittedName>
        <fullName evidence="14">M48 family metalloprotease</fullName>
        <ecNumber evidence="14">3.4.24.-</ecNumber>
    </submittedName>
</protein>
<dbReference type="GO" id="GO:0008237">
    <property type="term" value="F:metallopeptidase activity"/>
    <property type="evidence" value="ECO:0007669"/>
    <property type="project" value="UniProtKB-KW"/>
</dbReference>
<comment type="caution">
    <text evidence="14">The sequence shown here is derived from an EMBL/GenBank/DDBJ whole genome shotgun (WGS) entry which is preliminary data.</text>
</comment>
<reference evidence="14 15" key="2">
    <citation type="submission" date="2022-01" db="EMBL/GenBank/DDBJ databases">
        <title>Lysobacter chinensis sp. nov., a bacterium isolated from cow dung compost.</title>
        <authorList>
            <person name="Liu Y."/>
        </authorList>
    </citation>
    <scope>NUCLEOTIDE SEQUENCE [LARGE SCALE GENOMIC DNA]</scope>
    <source>
        <strain evidence="14 15">TLK-CK17</strain>
    </source>
</reference>
<evidence type="ECO:0000256" key="7">
    <source>
        <dbReference type="ARBA" id="ARBA00022801"/>
    </source>
</evidence>
<evidence type="ECO:0000313" key="14">
    <source>
        <dbReference type="EMBL" id="MCF7220707.1"/>
    </source>
</evidence>
<dbReference type="InterPro" id="IPR001915">
    <property type="entry name" value="Peptidase_M48"/>
</dbReference>
<keyword evidence="10 14" id="KW-0482">Metalloprotease</keyword>
<keyword evidence="4" id="KW-0645">Protease</keyword>
<keyword evidence="9 12" id="KW-1133">Transmembrane helix</keyword>
<reference evidence="14 15" key="3">
    <citation type="submission" date="2022-01" db="EMBL/GenBank/DDBJ databases">
        <authorList>
            <person name="Zhou L.Y."/>
        </authorList>
    </citation>
    <scope>NUCLEOTIDE SEQUENCE [LARGE SCALE GENOMIC DNA]</scope>
    <source>
        <strain evidence="14 15">TLK-CK17</strain>
    </source>
</reference>
<dbReference type="PANTHER" id="PTHR43221:SF1">
    <property type="entry name" value="PROTEASE HTPX"/>
    <property type="match status" value="1"/>
</dbReference>
<feature type="domain" description="Peptidase M48" evidence="13">
    <location>
        <begin position="105"/>
        <end position="332"/>
    </location>
</feature>
<evidence type="ECO:0000256" key="1">
    <source>
        <dbReference type="ARBA" id="ARBA00001947"/>
    </source>
</evidence>
<evidence type="ECO:0000256" key="5">
    <source>
        <dbReference type="ARBA" id="ARBA00022692"/>
    </source>
</evidence>
<dbReference type="SUPFAM" id="SSF48452">
    <property type="entry name" value="TPR-like"/>
    <property type="match status" value="1"/>
</dbReference>
<dbReference type="InterPro" id="IPR011990">
    <property type="entry name" value="TPR-like_helical_dom_sf"/>
</dbReference>
<evidence type="ECO:0000313" key="15">
    <source>
        <dbReference type="Proteomes" id="UP001430796"/>
    </source>
</evidence>
<evidence type="ECO:0000256" key="12">
    <source>
        <dbReference type="SAM" id="Phobius"/>
    </source>
</evidence>
<evidence type="ECO:0000259" key="13">
    <source>
        <dbReference type="Pfam" id="PF01435"/>
    </source>
</evidence>
<dbReference type="Gene3D" id="3.30.2010.10">
    <property type="entry name" value="Metalloproteases ('zincins'), catalytic domain"/>
    <property type="match status" value="1"/>
</dbReference>
<evidence type="ECO:0000256" key="4">
    <source>
        <dbReference type="ARBA" id="ARBA00022670"/>
    </source>
</evidence>
<comment type="cofactor">
    <cofactor evidence="1">
        <name>Zn(2+)</name>
        <dbReference type="ChEBI" id="CHEBI:29105"/>
    </cofactor>
</comment>
<accession>A0ABS9HQY0</accession>
<dbReference type="CDD" id="cd07328">
    <property type="entry name" value="M48_Ste24p_like"/>
    <property type="match status" value="1"/>
</dbReference>
<evidence type="ECO:0000256" key="2">
    <source>
        <dbReference type="ARBA" id="ARBA00004651"/>
    </source>
</evidence>
<dbReference type="Pfam" id="PF01435">
    <property type="entry name" value="Peptidase_M48"/>
    <property type="match status" value="1"/>
</dbReference>
<evidence type="ECO:0000256" key="10">
    <source>
        <dbReference type="ARBA" id="ARBA00023049"/>
    </source>
</evidence>
<keyword evidence="6" id="KW-0479">Metal-binding</keyword>